<evidence type="ECO:0000313" key="2">
    <source>
        <dbReference type="EMBL" id="MBL7253716.1"/>
    </source>
</evidence>
<feature type="transmembrane region" description="Helical" evidence="1">
    <location>
        <begin position="126"/>
        <end position="147"/>
    </location>
</feature>
<keyword evidence="1" id="KW-0812">Transmembrane</keyword>
<comment type="caution">
    <text evidence="2">The sequence shown here is derived from an EMBL/GenBank/DDBJ whole genome shotgun (WGS) entry which is preliminary data.</text>
</comment>
<dbReference type="RefSeq" id="WP_202990108.1">
    <property type="nucleotide sequence ID" value="NZ_JAENHO010000002.1"/>
</dbReference>
<feature type="transmembrane region" description="Helical" evidence="1">
    <location>
        <begin position="103"/>
        <end position="120"/>
    </location>
</feature>
<keyword evidence="1" id="KW-0472">Membrane</keyword>
<organism evidence="2 3">
    <name type="scientific">Paractinoplanes lichenicola</name>
    <dbReference type="NCBI Taxonomy" id="2802976"/>
    <lineage>
        <taxon>Bacteria</taxon>
        <taxon>Bacillati</taxon>
        <taxon>Actinomycetota</taxon>
        <taxon>Actinomycetes</taxon>
        <taxon>Micromonosporales</taxon>
        <taxon>Micromonosporaceae</taxon>
        <taxon>Paractinoplanes</taxon>
    </lineage>
</organism>
<gene>
    <name evidence="2" type="ORF">JKJ07_05255</name>
</gene>
<keyword evidence="3" id="KW-1185">Reference proteome</keyword>
<feature type="transmembrane region" description="Helical" evidence="1">
    <location>
        <begin position="34"/>
        <end position="54"/>
    </location>
</feature>
<dbReference type="EMBL" id="JAENHO010000002">
    <property type="protein sequence ID" value="MBL7253716.1"/>
    <property type="molecule type" value="Genomic_DNA"/>
</dbReference>
<evidence type="ECO:0000313" key="3">
    <source>
        <dbReference type="Proteomes" id="UP000598996"/>
    </source>
</evidence>
<feature type="transmembrane region" description="Helical" evidence="1">
    <location>
        <begin position="60"/>
        <end position="82"/>
    </location>
</feature>
<protein>
    <recommendedName>
        <fullName evidence="4">DUF2029 domain-containing protein</fullName>
    </recommendedName>
</protein>
<dbReference type="Proteomes" id="UP000598996">
    <property type="component" value="Unassembled WGS sequence"/>
</dbReference>
<reference evidence="2 3" key="1">
    <citation type="submission" date="2021-01" db="EMBL/GenBank/DDBJ databases">
        <title>Actinoplanes sp. nov. LDG1-01 isolated from lichen.</title>
        <authorList>
            <person name="Saeng-In P."/>
            <person name="Phongsopitanun W."/>
            <person name="Kanchanasin P."/>
            <person name="Yuki M."/>
            <person name="Kudo T."/>
            <person name="Ohkuma M."/>
            <person name="Tanasupawat S."/>
        </authorList>
    </citation>
    <scope>NUCLEOTIDE SEQUENCE [LARGE SCALE GENOMIC DNA]</scope>
    <source>
        <strain evidence="2 3">LDG1-01</strain>
    </source>
</reference>
<sequence length="164" mass="17948">MTTTILDRVVHWNLDLSGDLYGDERERYRWYEGISAAASMQWMVVPWVAAIMVWPLGRSSVIPLAVVLVAMFVPIAICGWYVRSRRVDTVPRSWGPKRVVLSLIGGLPYAVFLVGALRAYDPDGYTWIGAAAGGVIGGVGGLVGQVVQSRRRRQLEAASAADDD</sequence>
<evidence type="ECO:0008006" key="4">
    <source>
        <dbReference type="Google" id="ProtNLM"/>
    </source>
</evidence>
<accession>A0ABS1VGW2</accession>
<keyword evidence="1" id="KW-1133">Transmembrane helix</keyword>
<proteinExistence type="predicted"/>
<name>A0ABS1VGW2_9ACTN</name>
<evidence type="ECO:0000256" key="1">
    <source>
        <dbReference type="SAM" id="Phobius"/>
    </source>
</evidence>